<evidence type="ECO:0000256" key="1">
    <source>
        <dbReference type="SAM" id="Phobius"/>
    </source>
</evidence>
<reference evidence="2 3" key="1">
    <citation type="submission" date="2019-12" db="EMBL/GenBank/DDBJ databases">
        <authorList>
            <person name="Alioto T."/>
            <person name="Alioto T."/>
            <person name="Gomez Garrido J."/>
        </authorList>
    </citation>
    <scope>NUCLEOTIDE SEQUENCE [LARGE SCALE GENOMIC DNA]</scope>
</reference>
<feature type="transmembrane region" description="Helical" evidence="1">
    <location>
        <begin position="48"/>
        <end position="71"/>
    </location>
</feature>
<feature type="transmembrane region" description="Helical" evidence="1">
    <location>
        <begin position="15"/>
        <end position="36"/>
    </location>
</feature>
<dbReference type="EMBL" id="CACTIH010003856">
    <property type="protein sequence ID" value="CAA2986370.1"/>
    <property type="molecule type" value="Genomic_DNA"/>
</dbReference>
<keyword evidence="1" id="KW-1133">Transmembrane helix</keyword>
<protein>
    <submittedName>
        <fullName evidence="2">Uncharacterized protein</fullName>
    </submittedName>
</protein>
<dbReference type="Proteomes" id="UP000594638">
    <property type="component" value="Unassembled WGS sequence"/>
</dbReference>
<name>A0A8S0S4N3_OLEEU</name>
<comment type="caution">
    <text evidence="2">The sequence shown here is derived from an EMBL/GenBank/DDBJ whole genome shotgun (WGS) entry which is preliminary data.</text>
</comment>
<dbReference type="Gramene" id="OE9A020600T1">
    <property type="protein sequence ID" value="OE9A020600C1"/>
    <property type="gene ID" value="OE9A020600"/>
</dbReference>
<evidence type="ECO:0000313" key="2">
    <source>
        <dbReference type="EMBL" id="CAA2986370.1"/>
    </source>
</evidence>
<proteinExistence type="predicted"/>
<sequence>MDQSFESVKLGSYNLLYFLPLNVLYFGVLRSFTCLLCKRNRSYTLMLLLPLVVCFFLTLPLRAAGFVYFLAWNLYVAVYMELNGTGNDGQIVELMIIKMGPQS</sequence>
<gene>
    <name evidence="2" type="ORF">OLEA9_A020600</name>
</gene>
<evidence type="ECO:0000313" key="3">
    <source>
        <dbReference type="Proteomes" id="UP000594638"/>
    </source>
</evidence>
<accession>A0A8S0S4N3</accession>
<keyword evidence="1" id="KW-0812">Transmembrane</keyword>
<organism evidence="2 3">
    <name type="scientific">Olea europaea subsp. europaea</name>
    <dbReference type="NCBI Taxonomy" id="158383"/>
    <lineage>
        <taxon>Eukaryota</taxon>
        <taxon>Viridiplantae</taxon>
        <taxon>Streptophyta</taxon>
        <taxon>Embryophyta</taxon>
        <taxon>Tracheophyta</taxon>
        <taxon>Spermatophyta</taxon>
        <taxon>Magnoliopsida</taxon>
        <taxon>eudicotyledons</taxon>
        <taxon>Gunneridae</taxon>
        <taxon>Pentapetalae</taxon>
        <taxon>asterids</taxon>
        <taxon>lamiids</taxon>
        <taxon>Lamiales</taxon>
        <taxon>Oleaceae</taxon>
        <taxon>Oleeae</taxon>
        <taxon>Olea</taxon>
    </lineage>
</organism>
<keyword evidence="3" id="KW-1185">Reference proteome</keyword>
<dbReference type="AlphaFoldDB" id="A0A8S0S4N3"/>
<keyword evidence="1" id="KW-0472">Membrane</keyword>